<gene>
    <name evidence="2" type="ORF">S01H4_16510</name>
</gene>
<keyword evidence="1" id="KW-0446">Lipid-binding</keyword>
<dbReference type="Pfam" id="PF02645">
    <property type="entry name" value="DegV"/>
    <property type="match status" value="1"/>
</dbReference>
<dbReference type="InterPro" id="IPR050270">
    <property type="entry name" value="DegV_domain_contain"/>
</dbReference>
<feature type="non-terminal residue" evidence="2">
    <location>
        <position position="1"/>
    </location>
</feature>
<evidence type="ECO:0008006" key="3">
    <source>
        <dbReference type="Google" id="ProtNLM"/>
    </source>
</evidence>
<dbReference type="SUPFAM" id="SSF82549">
    <property type="entry name" value="DAK1/DegV-like"/>
    <property type="match status" value="1"/>
</dbReference>
<organism evidence="2">
    <name type="scientific">marine sediment metagenome</name>
    <dbReference type="NCBI Taxonomy" id="412755"/>
    <lineage>
        <taxon>unclassified sequences</taxon>
        <taxon>metagenomes</taxon>
        <taxon>ecological metagenomes</taxon>
    </lineage>
</organism>
<dbReference type="NCBIfam" id="TIGR00762">
    <property type="entry name" value="DegV"/>
    <property type="match status" value="1"/>
</dbReference>
<dbReference type="InterPro" id="IPR043168">
    <property type="entry name" value="DegV_C"/>
</dbReference>
<protein>
    <recommendedName>
        <fullName evidence="3">DegV family protein</fullName>
    </recommendedName>
</protein>
<dbReference type="InterPro" id="IPR003797">
    <property type="entry name" value="DegV"/>
</dbReference>
<comment type="caution">
    <text evidence="2">The sequence shown here is derived from an EMBL/GenBank/DDBJ whole genome shotgun (WGS) entry which is preliminary data.</text>
</comment>
<evidence type="ECO:0000313" key="2">
    <source>
        <dbReference type="EMBL" id="GAG55254.1"/>
    </source>
</evidence>
<dbReference type="Gene3D" id="3.40.50.10170">
    <property type="match status" value="1"/>
</dbReference>
<proteinExistence type="predicted"/>
<dbReference type="EMBL" id="BART01007244">
    <property type="protein sequence ID" value="GAG55254.1"/>
    <property type="molecule type" value="Genomic_DNA"/>
</dbReference>
<dbReference type="GO" id="GO:0008289">
    <property type="term" value="F:lipid binding"/>
    <property type="evidence" value="ECO:0007669"/>
    <property type="project" value="UniProtKB-KW"/>
</dbReference>
<dbReference type="PANTHER" id="PTHR33434:SF2">
    <property type="entry name" value="FATTY ACID-BINDING PROTEIN TM_1468"/>
    <property type="match status" value="1"/>
</dbReference>
<evidence type="ECO:0000256" key="1">
    <source>
        <dbReference type="ARBA" id="ARBA00023121"/>
    </source>
</evidence>
<dbReference type="Gene3D" id="3.30.1180.10">
    <property type="match status" value="1"/>
</dbReference>
<dbReference type="AlphaFoldDB" id="X0YGV6"/>
<dbReference type="PANTHER" id="PTHR33434">
    <property type="entry name" value="DEGV DOMAIN-CONTAINING PROTEIN DR_1986-RELATED"/>
    <property type="match status" value="1"/>
</dbReference>
<name>X0YGV6_9ZZZZ</name>
<sequence length="263" mass="27969">IELVPIDIIFGDKVYRDGIDISPTEFYVLLKQAEKLPTTSGSVPGPFLDAYHKASQRASSILCITLPAKFSGMFNSAQLAIEMAKEALPNVAIEVLECSTAAVGQGLVVLAAAKVAASGKSLAEVIDTAKSVMQRVNLFATLDTLYYLVKGGRVPKAAALASSLLKIKPIFTVSDGEAHPVTNARTNPGAMKRILKIMGQKVVKGQPLHVAVMHADVLDRAIALRDQISSRFDCAELFITEFTPVMGVHTGPGVIGIAFYSGD</sequence>
<accession>X0YGV6</accession>
<reference evidence="2" key="1">
    <citation type="journal article" date="2014" name="Front. Microbiol.">
        <title>High frequency of phylogenetically diverse reductive dehalogenase-homologous genes in deep subseafloor sedimentary metagenomes.</title>
        <authorList>
            <person name="Kawai M."/>
            <person name="Futagami T."/>
            <person name="Toyoda A."/>
            <person name="Takaki Y."/>
            <person name="Nishi S."/>
            <person name="Hori S."/>
            <person name="Arai W."/>
            <person name="Tsubouchi T."/>
            <person name="Morono Y."/>
            <person name="Uchiyama I."/>
            <person name="Ito T."/>
            <person name="Fujiyama A."/>
            <person name="Inagaki F."/>
            <person name="Takami H."/>
        </authorList>
    </citation>
    <scope>NUCLEOTIDE SEQUENCE</scope>
    <source>
        <strain evidence="2">Expedition CK06-06</strain>
    </source>
</reference>
<dbReference type="PROSITE" id="PS51482">
    <property type="entry name" value="DEGV"/>
    <property type="match status" value="1"/>
</dbReference>